<feature type="non-terminal residue" evidence="1">
    <location>
        <position position="1"/>
    </location>
</feature>
<keyword evidence="2" id="KW-1185">Reference proteome</keyword>
<gene>
    <name evidence="1" type="ORF">RPERSI_LOCUS22345</name>
</gene>
<dbReference type="EMBL" id="CAJVQC010067414">
    <property type="protein sequence ID" value="CAG8807231.1"/>
    <property type="molecule type" value="Genomic_DNA"/>
</dbReference>
<comment type="caution">
    <text evidence="1">The sequence shown here is derived from an EMBL/GenBank/DDBJ whole genome shotgun (WGS) entry which is preliminary data.</text>
</comment>
<sequence>EIVFENRPINILVYIDVRRNNIVIMTFVKNWRKNEKFLQEVEPLKPVVIFIRRPDLKGLFSRPGDSGAPIFSYSSDLQTVSLAGILLGGTTATGGDEFTSGVSATEILER</sequence>
<dbReference type="Proteomes" id="UP000789920">
    <property type="component" value="Unassembled WGS sequence"/>
</dbReference>
<feature type="non-terminal residue" evidence="1">
    <location>
        <position position="110"/>
    </location>
</feature>
<organism evidence="1 2">
    <name type="scientific">Racocetra persica</name>
    <dbReference type="NCBI Taxonomy" id="160502"/>
    <lineage>
        <taxon>Eukaryota</taxon>
        <taxon>Fungi</taxon>
        <taxon>Fungi incertae sedis</taxon>
        <taxon>Mucoromycota</taxon>
        <taxon>Glomeromycotina</taxon>
        <taxon>Glomeromycetes</taxon>
        <taxon>Diversisporales</taxon>
        <taxon>Gigasporaceae</taxon>
        <taxon>Racocetra</taxon>
    </lineage>
</organism>
<proteinExistence type="predicted"/>
<reference evidence="1" key="1">
    <citation type="submission" date="2021-06" db="EMBL/GenBank/DDBJ databases">
        <authorList>
            <person name="Kallberg Y."/>
            <person name="Tangrot J."/>
            <person name="Rosling A."/>
        </authorList>
    </citation>
    <scope>NUCLEOTIDE SEQUENCE</scope>
    <source>
        <strain evidence="1">MA461A</strain>
    </source>
</reference>
<accession>A0ACA9RRC4</accession>
<evidence type="ECO:0000313" key="2">
    <source>
        <dbReference type="Proteomes" id="UP000789920"/>
    </source>
</evidence>
<name>A0ACA9RRC4_9GLOM</name>
<protein>
    <submittedName>
        <fullName evidence="1">10559_t:CDS:1</fullName>
    </submittedName>
</protein>
<evidence type="ECO:0000313" key="1">
    <source>
        <dbReference type="EMBL" id="CAG8807231.1"/>
    </source>
</evidence>